<dbReference type="OrthoDB" id="3357985at2759"/>
<dbReference type="AlphaFoldDB" id="A0A9P5JYR8"/>
<dbReference type="InterPro" id="IPR011333">
    <property type="entry name" value="SKP1/BTB/POZ_sf"/>
</dbReference>
<dbReference type="Proteomes" id="UP000759537">
    <property type="component" value="Unassembled WGS sequence"/>
</dbReference>
<dbReference type="Gene3D" id="3.30.710.10">
    <property type="entry name" value="Potassium Channel Kv1.1, Chain A"/>
    <property type="match status" value="1"/>
</dbReference>
<organism evidence="1 2">
    <name type="scientific">Russula ochroleuca</name>
    <dbReference type="NCBI Taxonomy" id="152965"/>
    <lineage>
        <taxon>Eukaryota</taxon>
        <taxon>Fungi</taxon>
        <taxon>Dikarya</taxon>
        <taxon>Basidiomycota</taxon>
        <taxon>Agaricomycotina</taxon>
        <taxon>Agaricomycetes</taxon>
        <taxon>Russulales</taxon>
        <taxon>Russulaceae</taxon>
        <taxon>Russula</taxon>
    </lineage>
</organism>
<sequence length="137" mass="14983">FDYPGADIILSSRDCHHFQVPRTSIVSNSSILGELIQRTLDSGDANAGASLPVVQLPESGEILHCLLTFIFPITPLLPSTHENIMELLPVAQKYQMRTAPTHIRGSVSLQNSLPTGLQPALHIYALAQKYGLRQEAL</sequence>
<accession>A0A9P5JYR8</accession>
<keyword evidence="2" id="KW-1185">Reference proteome</keyword>
<feature type="non-terminal residue" evidence="1">
    <location>
        <position position="137"/>
    </location>
</feature>
<comment type="caution">
    <text evidence="1">The sequence shown here is derived from an EMBL/GenBank/DDBJ whole genome shotgun (WGS) entry which is preliminary data.</text>
</comment>
<reference evidence="1" key="2">
    <citation type="journal article" date="2020" name="Nat. Commun.">
        <title>Large-scale genome sequencing of mycorrhizal fungi provides insights into the early evolution of symbiotic traits.</title>
        <authorList>
            <person name="Miyauchi S."/>
            <person name="Kiss E."/>
            <person name="Kuo A."/>
            <person name="Drula E."/>
            <person name="Kohler A."/>
            <person name="Sanchez-Garcia M."/>
            <person name="Morin E."/>
            <person name="Andreopoulos B."/>
            <person name="Barry K.W."/>
            <person name="Bonito G."/>
            <person name="Buee M."/>
            <person name="Carver A."/>
            <person name="Chen C."/>
            <person name="Cichocki N."/>
            <person name="Clum A."/>
            <person name="Culley D."/>
            <person name="Crous P.W."/>
            <person name="Fauchery L."/>
            <person name="Girlanda M."/>
            <person name="Hayes R.D."/>
            <person name="Keri Z."/>
            <person name="LaButti K."/>
            <person name="Lipzen A."/>
            <person name="Lombard V."/>
            <person name="Magnuson J."/>
            <person name="Maillard F."/>
            <person name="Murat C."/>
            <person name="Nolan M."/>
            <person name="Ohm R.A."/>
            <person name="Pangilinan J."/>
            <person name="Pereira M.F."/>
            <person name="Perotto S."/>
            <person name="Peter M."/>
            <person name="Pfister S."/>
            <person name="Riley R."/>
            <person name="Sitrit Y."/>
            <person name="Stielow J.B."/>
            <person name="Szollosi G."/>
            <person name="Zifcakova L."/>
            <person name="Stursova M."/>
            <person name="Spatafora J.W."/>
            <person name="Tedersoo L."/>
            <person name="Vaario L.M."/>
            <person name="Yamada A."/>
            <person name="Yan M."/>
            <person name="Wang P."/>
            <person name="Xu J."/>
            <person name="Bruns T."/>
            <person name="Baldrian P."/>
            <person name="Vilgalys R."/>
            <person name="Dunand C."/>
            <person name="Henrissat B."/>
            <person name="Grigoriev I.V."/>
            <person name="Hibbett D."/>
            <person name="Nagy L.G."/>
            <person name="Martin F.M."/>
        </authorList>
    </citation>
    <scope>NUCLEOTIDE SEQUENCE</scope>
    <source>
        <strain evidence="1">Prilba</strain>
    </source>
</reference>
<feature type="non-terminal residue" evidence="1">
    <location>
        <position position="1"/>
    </location>
</feature>
<evidence type="ECO:0000313" key="2">
    <source>
        <dbReference type="Proteomes" id="UP000759537"/>
    </source>
</evidence>
<name>A0A9P5JYR8_9AGAM</name>
<evidence type="ECO:0000313" key="1">
    <source>
        <dbReference type="EMBL" id="KAF8472374.1"/>
    </source>
</evidence>
<proteinExistence type="predicted"/>
<protein>
    <submittedName>
        <fullName evidence="1">Uncharacterized protein</fullName>
    </submittedName>
</protein>
<reference evidence="1" key="1">
    <citation type="submission" date="2019-10" db="EMBL/GenBank/DDBJ databases">
        <authorList>
            <consortium name="DOE Joint Genome Institute"/>
            <person name="Kuo A."/>
            <person name="Miyauchi S."/>
            <person name="Kiss E."/>
            <person name="Drula E."/>
            <person name="Kohler A."/>
            <person name="Sanchez-Garcia M."/>
            <person name="Andreopoulos B."/>
            <person name="Barry K.W."/>
            <person name="Bonito G."/>
            <person name="Buee M."/>
            <person name="Carver A."/>
            <person name="Chen C."/>
            <person name="Cichocki N."/>
            <person name="Clum A."/>
            <person name="Culley D."/>
            <person name="Crous P.W."/>
            <person name="Fauchery L."/>
            <person name="Girlanda M."/>
            <person name="Hayes R."/>
            <person name="Keri Z."/>
            <person name="LaButti K."/>
            <person name="Lipzen A."/>
            <person name="Lombard V."/>
            <person name="Magnuson J."/>
            <person name="Maillard F."/>
            <person name="Morin E."/>
            <person name="Murat C."/>
            <person name="Nolan M."/>
            <person name="Ohm R."/>
            <person name="Pangilinan J."/>
            <person name="Pereira M."/>
            <person name="Perotto S."/>
            <person name="Peter M."/>
            <person name="Riley R."/>
            <person name="Sitrit Y."/>
            <person name="Stielow B."/>
            <person name="Szollosi G."/>
            <person name="Zifcakova L."/>
            <person name="Stursova M."/>
            <person name="Spatafora J.W."/>
            <person name="Tedersoo L."/>
            <person name="Vaario L.-M."/>
            <person name="Yamada A."/>
            <person name="Yan M."/>
            <person name="Wang P."/>
            <person name="Xu J."/>
            <person name="Bruns T."/>
            <person name="Baldrian P."/>
            <person name="Vilgalys R."/>
            <person name="Henrissat B."/>
            <person name="Grigoriev I.V."/>
            <person name="Hibbett D."/>
            <person name="Nagy L.G."/>
            <person name="Martin F.M."/>
        </authorList>
    </citation>
    <scope>NUCLEOTIDE SEQUENCE</scope>
    <source>
        <strain evidence="1">Prilba</strain>
    </source>
</reference>
<dbReference type="EMBL" id="WHVB01000020">
    <property type="protein sequence ID" value="KAF8472374.1"/>
    <property type="molecule type" value="Genomic_DNA"/>
</dbReference>
<gene>
    <name evidence="1" type="ORF">DFH94DRAFT_602970</name>
</gene>